<dbReference type="PANTHER" id="PTHR11188">
    <property type="entry name" value="ARRESTIN DOMAIN CONTAINING PROTEIN"/>
    <property type="match status" value="1"/>
</dbReference>
<dbReference type="GO" id="GO:0015031">
    <property type="term" value="P:protein transport"/>
    <property type="evidence" value="ECO:0007669"/>
    <property type="project" value="TreeGrafter"/>
</dbReference>
<dbReference type="KEGG" id="ngr:NAEGRDRAFT_72251"/>
<keyword evidence="3" id="KW-1185">Reference proteome</keyword>
<dbReference type="OMA" id="PERIMME"/>
<dbReference type="GeneID" id="8854321"/>
<dbReference type="InterPro" id="IPR011021">
    <property type="entry name" value="Arrestin-like_N"/>
</dbReference>
<dbReference type="Pfam" id="PF00339">
    <property type="entry name" value="Arrestin_N"/>
    <property type="match status" value="1"/>
</dbReference>
<gene>
    <name evidence="2" type="ORF">NAEGRDRAFT_72251</name>
</gene>
<evidence type="ECO:0000259" key="1">
    <source>
        <dbReference type="Pfam" id="PF00339"/>
    </source>
</evidence>
<dbReference type="GO" id="GO:0005737">
    <property type="term" value="C:cytoplasm"/>
    <property type="evidence" value="ECO:0007669"/>
    <property type="project" value="TreeGrafter"/>
</dbReference>
<dbReference type="InParanoid" id="D2VTC5"/>
<evidence type="ECO:0000313" key="2">
    <source>
        <dbReference type="EMBL" id="EFC39838.1"/>
    </source>
</evidence>
<dbReference type="EMBL" id="GG738896">
    <property type="protein sequence ID" value="EFC39838.1"/>
    <property type="molecule type" value="Genomic_DNA"/>
</dbReference>
<dbReference type="Gene3D" id="2.60.40.640">
    <property type="match status" value="2"/>
</dbReference>
<accession>D2VTC5</accession>
<organism evidence="3">
    <name type="scientific">Naegleria gruberi</name>
    <name type="common">Amoeba</name>
    <dbReference type="NCBI Taxonomy" id="5762"/>
    <lineage>
        <taxon>Eukaryota</taxon>
        <taxon>Discoba</taxon>
        <taxon>Heterolobosea</taxon>
        <taxon>Tetramitia</taxon>
        <taxon>Eutetramitia</taxon>
        <taxon>Vahlkampfiidae</taxon>
        <taxon>Naegleria</taxon>
    </lineage>
</organism>
<dbReference type="InterPro" id="IPR014752">
    <property type="entry name" value="Arrestin-like_C"/>
</dbReference>
<dbReference type="RefSeq" id="XP_002672582.1">
    <property type="nucleotide sequence ID" value="XM_002672536.1"/>
</dbReference>
<protein>
    <submittedName>
        <fullName evidence="2">Predicted protein</fullName>
    </submittedName>
</protein>
<dbReference type="InterPro" id="IPR050357">
    <property type="entry name" value="Arrestin_domain-protein"/>
</dbReference>
<dbReference type="Proteomes" id="UP000006671">
    <property type="component" value="Unassembled WGS sequence"/>
</dbReference>
<sequence>MCEYSDDRLVDIINLEIKLQKEWYSDTIEGDIRLEIKENCNQVIRIKDITLFLQGLEKLEYQVEGPNRSLAWKSDEKKVLQSEVPIAGDGKLTKGPHVYSFSERLPTDIPGSFFEETTYLGKQIKAQISYFASCVVELRVGNEKESQHVTIHKQFEIFEKLGDRMANNLFASRNNQSCGLLWKISSRRNIYCRRDKCQFYSEVLNEGISSVSFITVRLLQILKLNMEKQNTSENIMLEVYKKTFNGILPKCKDLRNITFDLHPDLVDYFLYPQTTYGSLIRVEYMLQFSLDNLIEINIPIEVLFKQDIPVRPLSRNTISLTDHEKSNRRKSKSYYGELEDYEESVVLNDPKDQDNYHEVISLEKNTGCCTIQ</sequence>
<feature type="domain" description="Arrestin-like N-terminal" evidence="1">
    <location>
        <begin position="26"/>
        <end position="151"/>
    </location>
</feature>
<evidence type="ECO:0000313" key="3">
    <source>
        <dbReference type="Proteomes" id="UP000006671"/>
    </source>
</evidence>
<dbReference type="AlphaFoldDB" id="D2VTC5"/>
<proteinExistence type="predicted"/>
<dbReference type="OrthoDB" id="10250466at2759"/>
<dbReference type="PANTHER" id="PTHR11188:SF17">
    <property type="entry name" value="FI21816P1"/>
    <property type="match status" value="1"/>
</dbReference>
<name>D2VTC5_NAEGR</name>
<dbReference type="VEuPathDB" id="AmoebaDB:NAEGRDRAFT_72251"/>
<reference evidence="2 3" key="1">
    <citation type="journal article" date="2010" name="Cell">
        <title>The genome of Naegleria gruberi illuminates early eukaryotic versatility.</title>
        <authorList>
            <person name="Fritz-Laylin L.K."/>
            <person name="Prochnik S.E."/>
            <person name="Ginger M.L."/>
            <person name="Dacks J.B."/>
            <person name="Carpenter M.L."/>
            <person name="Field M.C."/>
            <person name="Kuo A."/>
            <person name="Paredez A."/>
            <person name="Chapman J."/>
            <person name="Pham J."/>
            <person name="Shu S."/>
            <person name="Neupane R."/>
            <person name="Cipriano M."/>
            <person name="Mancuso J."/>
            <person name="Tu H."/>
            <person name="Salamov A."/>
            <person name="Lindquist E."/>
            <person name="Shapiro H."/>
            <person name="Lucas S."/>
            <person name="Grigoriev I.V."/>
            <person name="Cande W.Z."/>
            <person name="Fulton C."/>
            <person name="Rokhsar D.S."/>
            <person name="Dawson S.C."/>
        </authorList>
    </citation>
    <scope>NUCLEOTIDE SEQUENCE [LARGE SCALE GENOMIC DNA]</scope>
    <source>
        <strain evidence="2 3">NEG-M</strain>
    </source>
</reference>